<comment type="caution">
    <text evidence="1">The sequence shown here is derived from an EMBL/GenBank/DDBJ whole genome shotgun (WGS) entry which is preliminary data.</text>
</comment>
<evidence type="ECO:0000313" key="1">
    <source>
        <dbReference type="EMBL" id="KAK8964901.1"/>
    </source>
</evidence>
<reference evidence="1 2" key="1">
    <citation type="journal article" date="2022" name="Nat. Plants">
        <title>Genomes of leafy and leafless Platanthera orchids illuminate the evolution of mycoheterotrophy.</title>
        <authorList>
            <person name="Li M.H."/>
            <person name="Liu K.W."/>
            <person name="Li Z."/>
            <person name="Lu H.C."/>
            <person name="Ye Q.L."/>
            <person name="Zhang D."/>
            <person name="Wang J.Y."/>
            <person name="Li Y.F."/>
            <person name="Zhong Z.M."/>
            <person name="Liu X."/>
            <person name="Yu X."/>
            <person name="Liu D.K."/>
            <person name="Tu X.D."/>
            <person name="Liu B."/>
            <person name="Hao Y."/>
            <person name="Liao X.Y."/>
            <person name="Jiang Y.T."/>
            <person name="Sun W.H."/>
            <person name="Chen J."/>
            <person name="Chen Y.Q."/>
            <person name="Ai Y."/>
            <person name="Zhai J.W."/>
            <person name="Wu S.S."/>
            <person name="Zhou Z."/>
            <person name="Hsiao Y.Y."/>
            <person name="Wu W.L."/>
            <person name="Chen Y.Y."/>
            <person name="Lin Y.F."/>
            <person name="Hsu J.L."/>
            <person name="Li C.Y."/>
            <person name="Wang Z.W."/>
            <person name="Zhao X."/>
            <person name="Zhong W.Y."/>
            <person name="Ma X.K."/>
            <person name="Ma L."/>
            <person name="Huang J."/>
            <person name="Chen G.Z."/>
            <person name="Huang M.Z."/>
            <person name="Huang L."/>
            <person name="Peng D.H."/>
            <person name="Luo Y.B."/>
            <person name="Zou S.Q."/>
            <person name="Chen S.P."/>
            <person name="Lan S."/>
            <person name="Tsai W.C."/>
            <person name="Van de Peer Y."/>
            <person name="Liu Z.J."/>
        </authorList>
    </citation>
    <scope>NUCLEOTIDE SEQUENCE [LARGE SCALE GENOMIC DNA]</scope>
    <source>
        <strain evidence="1">Lor288</strain>
    </source>
</reference>
<protein>
    <submittedName>
        <fullName evidence="1">Uncharacterized protein</fullName>
    </submittedName>
</protein>
<dbReference type="Proteomes" id="UP001412067">
    <property type="component" value="Unassembled WGS sequence"/>
</dbReference>
<proteinExistence type="predicted"/>
<sequence length="202" mass="22751">MSSPINCCSVLGATPTHRSAPCRPLSQLFSAATVLSRFSNRGFLALKQPPIWRFLSGQCKIYRNWILELVSRRTDLVEPVIRFLASLLEGSRPEIVLATVCLLSGKEEQTYKFFSGLDTRILSSQLGDSLIKVLEWQYHLWWSANKNDIKGLCGLTNQTVTTTVREVRPVPAQGACRARPQERSVTRQRLFAKRYPAGRDGL</sequence>
<evidence type="ECO:0000313" key="2">
    <source>
        <dbReference type="Proteomes" id="UP001412067"/>
    </source>
</evidence>
<organism evidence="1 2">
    <name type="scientific">Platanthera guangdongensis</name>
    <dbReference type="NCBI Taxonomy" id="2320717"/>
    <lineage>
        <taxon>Eukaryota</taxon>
        <taxon>Viridiplantae</taxon>
        <taxon>Streptophyta</taxon>
        <taxon>Embryophyta</taxon>
        <taxon>Tracheophyta</taxon>
        <taxon>Spermatophyta</taxon>
        <taxon>Magnoliopsida</taxon>
        <taxon>Liliopsida</taxon>
        <taxon>Asparagales</taxon>
        <taxon>Orchidaceae</taxon>
        <taxon>Orchidoideae</taxon>
        <taxon>Orchideae</taxon>
        <taxon>Orchidinae</taxon>
        <taxon>Platanthera</taxon>
    </lineage>
</organism>
<accession>A0ABR2MLP5</accession>
<keyword evidence="2" id="KW-1185">Reference proteome</keyword>
<gene>
    <name evidence="1" type="ORF">KSP40_PGU008752</name>
</gene>
<name>A0ABR2MLP5_9ASPA</name>
<dbReference type="EMBL" id="JBBWWR010000006">
    <property type="protein sequence ID" value="KAK8964901.1"/>
    <property type="molecule type" value="Genomic_DNA"/>
</dbReference>